<accession>A0A1F5G2X1</accession>
<comment type="caution">
    <text evidence="1">The sequence shown here is derived from an EMBL/GenBank/DDBJ whole genome shotgun (WGS) entry which is preliminary data.</text>
</comment>
<dbReference type="Gene3D" id="2.40.70.10">
    <property type="entry name" value="Acid Proteases"/>
    <property type="match status" value="1"/>
</dbReference>
<protein>
    <submittedName>
        <fullName evidence="1">Uncharacterized protein</fullName>
    </submittedName>
</protein>
<evidence type="ECO:0000313" key="1">
    <source>
        <dbReference type="EMBL" id="OGD86232.1"/>
    </source>
</evidence>
<organism evidence="1 2">
    <name type="scientific">Candidatus Curtissbacteria bacterium RBG_13_35_7</name>
    <dbReference type="NCBI Taxonomy" id="1797705"/>
    <lineage>
        <taxon>Bacteria</taxon>
        <taxon>Candidatus Curtissiibacteriota</taxon>
    </lineage>
</organism>
<proteinExistence type="predicted"/>
<dbReference type="EMBL" id="MFAT01000035">
    <property type="protein sequence ID" value="OGD86232.1"/>
    <property type="molecule type" value="Genomic_DNA"/>
</dbReference>
<dbReference type="InterPro" id="IPR021109">
    <property type="entry name" value="Peptidase_aspartic_dom_sf"/>
</dbReference>
<reference evidence="1 2" key="1">
    <citation type="journal article" date="2016" name="Nat. Commun.">
        <title>Thousands of microbial genomes shed light on interconnected biogeochemical processes in an aquifer system.</title>
        <authorList>
            <person name="Anantharaman K."/>
            <person name="Brown C.T."/>
            <person name="Hug L.A."/>
            <person name="Sharon I."/>
            <person name="Castelle C.J."/>
            <person name="Probst A.J."/>
            <person name="Thomas B.C."/>
            <person name="Singh A."/>
            <person name="Wilkins M.J."/>
            <person name="Karaoz U."/>
            <person name="Brodie E.L."/>
            <person name="Williams K.H."/>
            <person name="Hubbard S.S."/>
            <person name="Banfield J.F."/>
        </authorList>
    </citation>
    <scope>NUCLEOTIDE SEQUENCE [LARGE SCALE GENOMIC DNA]</scope>
</reference>
<dbReference type="Proteomes" id="UP000176317">
    <property type="component" value="Unassembled WGS sequence"/>
</dbReference>
<gene>
    <name evidence="1" type="ORF">A2164_02330</name>
</gene>
<sequence>MARELGVKLEKDCQRYKTVGIGGNETVYLFRKQKVKLGNWEGIIPIGFLDHDIVPPLLGRQNFLEDFKVVFEDHKTIFG</sequence>
<evidence type="ECO:0000313" key="2">
    <source>
        <dbReference type="Proteomes" id="UP000176317"/>
    </source>
</evidence>
<name>A0A1F5G2X1_9BACT</name>
<dbReference type="AlphaFoldDB" id="A0A1F5G2X1"/>